<dbReference type="EMBL" id="OUUY01000076">
    <property type="protein sequence ID" value="SPQ00703.1"/>
    <property type="molecule type" value="Genomic_DNA"/>
</dbReference>
<accession>A0A2U3QH19</accession>
<evidence type="ECO:0000313" key="4">
    <source>
        <dbReference type="Proteomes" id="UP000245125"/>
    </source>
</evidence>
<sequence length="167" mass="19084">MSSEGTEKLEIVDYDGNVIGLAKRSELHRNPSLIHRVVHVLVFNNRGDLLLQKRSLKKDVAPGKWDTSVGGHINPGEDALAAARREMEEELGIKGCELRFLYSYIFSNQQESELVNTYSCVYEGEIDFNREEIDEVAFCETAKIKENLGRDIFSGHFEKEMRRYLGL</sequence>
<reference evidence="4" key="1">
    <citation type="submission" date="2018-03" db="EMBL/GenBank/DDBJ databases">
        <authorList>
            <person name="Zecchin S."/>
        </authorList>
    </citation>
    <scope>NUCLEOTIDE SEQUENCE [LARGE SCALE GENOMIC DNA]</scope>
</reference>
<evidence type="ECO:0000313" key="3">
    <source>
        <dbReference type="EMBL" id="SPQ00703.1"/>
    </source>
</evidence>
<dbReference type="SUPFAM" id="SSF55811">
    <property type="entry name" value="Nudix"/>
    <property type="match status" value="1"/>
</dbReference>
<proteinExistence type="predicted"/>
<dbReference type="CDD" id="cd04692">
    <property type="entry name" value="NUDIX_Hydrolase"/>
    <property type="match status" value="1"/>
</dbReference>
<evidence type="ECO:0000259" key="2">
    <source>
        <dbReference type="PROSITE" id="PS51462"/>
    </source>
</evidence>
<keyword evidence="4" id="KW-1185">Reference proteome</keyword>
<dbReference type="PANTHER" id="PTHR10885:SF0">
    <property type="entry name" value="ISOPENTENYL-DIPHOSPHATE DELTA-ISOMERASE"/>
    <property type="match status" value="1"/>
</dbReference>
<dbReference type="PROSITE" id="PS00893">
    <property type="entry name" value="NUDIX_BOX"/>
    <property type="match status" value="1"/>
</dbReference>
<dbReference type="AlphaFoldDB" id="A0A2U3QH19"/>
<dbReference type="GO" id="GO:0016787">
    <property type="term" value="F:hydrolase activity"/>
    <property type="evidence" value="ECO:0007669"/>
    <property type="project" value="UniProtKB-KW"/>
</dbReference>
<dbReference type="PANTHER" id="PTHR10885">
    <property type="entry name" value="ISOPENTENYL-DIPHOSPHATE DELTA-ISOMERASE"/>
    <property type="match status" value="1"/>
</dbReference>
<organism evidence="3 4">
    <name type="scientific">Candidatus Sulfobium mesophilum</name>
    <dbReference type="NCBI Taxonomy" id="2016548"/>
    <lineage>
        <taxon>Bacteria</taxon>
        <taxon>Pseudomonadati</taxon>
        <taxon>Nitrospirota</taxon>
        <taxon>Nitrospiria</taxon>
        <taxon>Nitrospirales</taxon>
        <taxon>Nitrospiraceae</taxon>
        <taxon>Candidatus Sulfobium</taxon>
    </lineage>
</organism>
<keyword evidence="1 3" id="KW-0378">Hydrolase</keyword>
<protein>
    <submittedName>
        <fullName evidence="3">Nudix hydrolase 3</fullName>
        <ecNumber evidence="3">3.6.1.-</ecNumber>
    </submittedName>
</protein>
<dbReference type="Gene3D" id="3.90.79.10">
    <property type="entry name" value="Nucleoside Triphosphate Pyrophosphohydrolase"/>
    <property type="match status" value="1"/>
</dbReference>
<dbReference type="InterPro" id="IPR015797">
    <property type="entry name" value="NUDIX_hydrolase-like_dom_sf"/>
</dbReference>
<dbReference type="EC" id="3.6.1.-" evidence="3"/>
<dbReference type="Proteomes" id="UP000245125">
    <property type="component" value="Unassembled WGS sequence"/>
</dbReference>
<dbReference type="OrthoDB" id="9804563at2"/>
<dbReference type="InterPro" id="IPR020084">
    <property type="entry name" value="NUDIX_hydrolase_CS"/>
</dbReference>
<evidence type="ECO:0000256" key="1">
    <source>
        <dbReference type="ARBA" id="ARBA00022801"/>
    </source>
</evidence>
<dbReference type="PROSITE" id="PS51462">
    <property type="entry name" value="NUDIX"/>
    <property type="match status" value="1"/>
</dbReference>
<name>A0A2U3QH19_9BACT</name>
<gene>
    <name evidence="3" type="ORF">NBG4_300010</name>
</gene>
<dbReference type="InterPro" id="IPR000086">
    <property type="entry name" value="NUDIX_hydrolase_dom"/>
</dbReference>
<dbReference type="Pfam" id="PF00293">
    <property type="entry name" value="NUDIX"/>
    <property type="match status" value="1"/>
</dbReference>
<feature type="domain" description="Nudix hydrolase" evidence="2">
    <location>
        <begin position="33"/>
        <end position="163"/>
    </location>
</feature>